<accession>A0A4Q7KIP1</accession>
<keyword evidence="9" id="KW-1185">Reference proteome</keyword>
<organism evidence="8 9">
    <name type="scientific">Herbihabitans rhizosphaerae</name>
    <dbReference type="NCBI Taxonomy" id="1872711"/>
    <lineage>
        <taxon>Bacteria</taxon>
        <taxon>Bacillati</taxon>
        <taxon>Actinomycetota</taxon>
        <taxon>Actinomycetes</taxon>
        <taxon>Pseudonocardiales</taxon>
        <taxon>Pseudonocardiaceae</taxon>
        <taxon>Herbihabitans</taxon>
    </lineage>
</organism>
<feature type="transmembrane region" description="Helical" evidence="7">
    <location>
        <begin position="172"/>
        <end position="192"/>
    </location>
</feature>
<keyword evidence="2" id="KW-1003">Cell membrane</keyword>
<dbReference type="EMBL" id="SGWQ01000010">
    <property type="protein sequence ID" value="RZS34085.1"/>
    <property type="molecule type" value="Genomic_DNA"/>
</dbReference>
<dbReference type="OrthoDB" id="3616971at2"/>
<dbReference type="NCBIfam" id="TIGR00374">
    <property type="entry name" value="flippase-like domain"/>
    <property type="match status" value="1"/>
</dbReference>
<feature type="transmembrane region" description="Helical" evidence="7">
    <location>
        <begin position="58"/>
        <end position="75"/>
    </location>
</feature>
<comment type="caution">
    <text evidence="8">The sequence shown here is derived from an EMBL/GenBank/DDBJ whole genome shotgun (WGS) entry which is preliminary data.</text>
</comment>
<dbReference type="Proteomes" id="UP000294257">
    <property type="component" value="Unassembled WGS sequence"/>
</dbReference>
<reference evidence="8 9" key="1">
    <citation type="submission" date="2019-02" db="EMBL/GenBank/DDBJ databases">
        <title>Genomic Encyclopedia of Type Strains, Phase IV (KMG-IV): sequencing the most valuable type-strain genomes for metagenomic binning, comparative biology and taxonomic classification.</title>
        <authorList>
            <person name="Goeker M."/>
        </authorList>
    </citation>
    <scope>NUCLEOTIDE SEQUENCE [LARGE SCALE GENOMIC DNA]</scope>
    <source>
        <strain evidence="8 9">DSM 101727</strain>
    </source>
</reference>
<feature type="transmembrane region" description="Helical" evidence="7">
    <location>
        <begin position="313"/>
        <end position="334"/>
    </location>
</feature>
<evidence type="ECO:0000256" key="7">
    <source>
        <dbReference type="SAM" id="Phobius"/>
    </source>
</evidence>
<keyword evidence="3 7" id="KW-0812">Transmembrane</keyword>
<protein>
    <recommendedName>
        <fullName evidence="10">Lysylphosphatidylglycerol synthase-like protein</fullName>
    </recommendedName>
</protein>
<evidence type="ECO:0000256" key="1">
    <source>
        <dbReference type="ARBA" id="ARBA00004651"/>
    </source>
</evidence>
<proteinExistence type="predicted"/>
<dbReference type="InterPro" id="IPR022791">
    <property type="entry name" value="L-PG_synthase/AglD"/>
</dbReference>
<dbReference type="GO" id="GO:0005886">
    <property type="term" value="C:plasma membrane"/>
    <property type="evidence" value="ECO:0007669"/>
    <property type="project" value="UniProtKB-SubCell"/>
</dbReference>
<evidence type="ECO:0000256" key="2">
    <source>
        <dbReference type="ARBA" id="ARBA00022475"/>
    </source>
</evidence>
<evidence type="ECO:0000256" key="5">
    <source>
        <dbReference type="ARBA" id="ARBA00023136"/>
    </source>
</evidence>
<gene>
    <name evidence="8" type="ORF">EV193_110235</name>
</gene>
<keyword evidence="4 7" id="KW-1133">Transmembrane helix</keyword>
<comment type="subcellular location">
    <subcellularLocation>
        <location evidence="1">Cell membrane</location>
        <topology evidence="1">Multi-pass membrane protein</topology>
    </subcellularLocation>
</comment>
<feature type="transmembrane region" description="Helical" evidence="7">
    <location>
        <begin position="17"/>
        <end position="37"/>
    </location>
</feature>
<evidence type="ECO:0000256" key="3">
    <source>
        <dbReference type="ARBA" id="ARBA00022692"/>
    </source>
</evidence>
<evidence type="ECO:0000313" key="9">
    <source>
        <dbReference type="Proteomes" id="UP000294257"/>
    </source>
</evidence>
<feature type="transmembrane region" description="Helical" evidence="7">
    <location>
        <begin position="131"/>
        <end position="152"/>
    </location>
</feature>
<evidence type="ECO:0000256" key="6">
    <source>
        <dbReference type="SAM" id="MobiDB-lite"/>
    </source>
</evidence>
<keyword evidence="5 7" id="KW-0472">Membrane</keyword>
<dbReference type="Pfam" id="PF03706">
    <property type="entry name" value="LPG_synthase_TM"/>
    <property type="match status" value="1"/>
</dbReference>
<evidence type="ECO:0008006" key="10">
    <source>
        <dbReference type="Google" id="ProtNLM"/>
    </source>
</evidence>
<feature type="region of interest" description="Disordered" evidence="6">
    <location>
        <begin position="353"/>
        <end position="392"/>
    </location>
</feature>
<dbReference type="AlphaFoldDB" id="A0A4Q7KIP1"/>
<dbReference type="PANTHER" id="PTHR39087">
    <property type="entry name" value="UPF0104 MEMBRANE PROTEIN MJ1595"/>
    <property type="match status" value="1"/>
</dbReference>
<evidence type="ECO:0000313" key="8">
    <source>
        <dbReference type="EMBL" id="RZS34085.1"/>
    </source>
</evidence>
<name>A0A4Q7KIP1_9PSEU</name>
<sequence length="392" mass="41627">MVDDDRAKHRTRWRPRLLVGARIAGVLAVLAVVAIMLHGQLPEPADVMRSLRAAEAEWLLVAVLAEMASMGLFARQQRRLLTAFGVTMPRHRAVALAYSRSAIAISLPAGSALSAAFAFRQFRTDGASRTIAATVMILSGLLSMGALVLLYAMGFLATATVHVSAALSEQPILPMLAAHAVIVAVGIGWLATRQLPRRGPRRPHPTRWPRLAKLLRPVAEAVRSSRDVAPRHWALALGAALANWLTDLACLAAAATAFHLDIGVVELAAIYLTVQVVRQIPLTPGGVGVIELSLLTGLLAAGAEEAPAAATVLVYRLLSCWLIIPLGFVGWLVLKTRRSDRVAGATPDQLDTVVEGPASLGEDGVGVGPRRDVRDEQPPDAGTARQFAGLPP</sequence>
<dbReference type="PANTHER" id="PTHR39087:SF2">
    <property type="entry name" value="UPF0104 MEMBRANE PROTEIN MJ1595"/>
    <property type="match status" value="1"/>
</dbReference>
<evidence type="ECO:0000256" key="4">
    <source>
        <dbReference type="ARBA" id="ARBA00022989"/>
    </source>
</evidence>